<name>A0A8S4QN15_9NEOP</name>
<evidence type="ECO:0000313" key="2">
    <source>
        <dbReference type="Proteomes" id="UP000838756"/>
    </source>
</evidence>
<comment type="caution">
    <text evidence="1">The sequence shown here is derived from an EMBL/GenBank/DDBJ whole genome shotgun (WGS) entry which is preliminary data.</text>
</comment>
<dbReference type="AlphaFoldDB" id="A0A8S4QN15"/>
<reference evidence="1" key="1">
    <citation type="submission" date="2022-03" db="EMBL/GenBank/DDBJ databases">
        <authorList>
            <person name="Lindestad O."/>
        </authorList>
    </citation>
    <scope>NUCLEOTIDE SEQUENCE</scope>
</reference>
<keyword evidence="2" id="KW-1185">Reference proteome</keyword>
<organism evidence="1 2">
    <name type="scientific">Pararge aegeria aegeria</name>
    <dbReference type="NCBI Taxonomy" id="348720"/>
    <lineage>
        <taxon>Eukaryota</taxon>
        <taxon>Metazoa</taxon>
        <taxon>Ecdysozoa</taxon>
        <taxon>Arthropoda</taxon>
        <taxon>Hexapoda</taxon>
        <taxon>Insecta</taxon>
        <taxon>Pterygota</taxon>
        <taxon>Neoptera</taxon>
        <taxon>Endopterygota</taxon>
        <taxon>Lepidoptera</taxon>
        <taxon>Glossata</taxon>
        <taxon>Ditrysia</taxon>
        <taxon>Papilionoidea</taxon>
        <taxon>Nymphalidae</taxon>
        <taxon>Satyrinae</taxon>
        <taxon>Satyrini</taxon>
        <taxon>Parargina</taxon>
        <taxon>Pararge</taxon>
    </lineage>
</organism>
<dbReference type="EMBL" id="CAKXAJ010013453">
    <property type="protein sequence ID" value="CAH2215936.1"/>
    <property type="molecule type" value="Genomic_DNA"/>
</dbReference>
<sequence>MQRASRRGRTARRHVRESNLNVKVKAARKETHGDVSGRHLGQRQPHSRVCRSLVLFRTTDNRRESPFIVLSLNINATPLYILHTADMLDYLKEMISH</sequence>
<dbReference type="Proteomes" id="UP000838756">
    <property type="component" value="Unassembled WGS sequence"/>
</dbReference>
<feature type="non-terminal residue" evidence="1">
    <location>
        <position position="97"/>
    </location>
</feature>
<evidence type="ECO:0000313" key="1">
    <source>
        <dbReference type="EMBL" id="CAH2215936.1"/>
    </source>
</evidence>
<gene>
    <name evidence="1" type="primary">jg321</name>
    <name evidence="1" type="ORF">PAEG_LOCUS4015</name>
</gene>
<protein>
    <submittedName>
        <fullName evidence="1">Jg321 protein</fullName>
    </submittedName>
</protein>
<proteinExistence type="predicted"/>
<accession>A0A8S4QN15</accession>